<dbReference type="PANTHER" id="PTHR32419">
    <property type="entry name" value="GLUTATHIONYL-HYDROQUINONE REDUCTASE"/>
    <property type="match status" value="1"/>
</dbReference>
<sequence>MAVKLIDELQKEIKAAGEAVKQEAYEKAYDHVFQILDNLEKLLNDNRYLEGNEITEEDKRLYDILIRFDAVYYFKQRLNRKALRDYDNLWNYAKELYSIPEYKEFADFEKIKQEELLGTKEENPYQIVGLGPDESYWNEPNNRAEKFA</sequence>
<dbReference type="EMBL" id="CYXO01000029">
    <property type="protein sequence ID" value="CUN26840.1"/>
    <property type="molecule type" value="Genomic_DNA"/>
</dbReference>
<organism evidence="2 4">
    <name type="scientific">Dorea longicatena</name>
    <dbReference type="NCBI Taxonomy" id="88431"/>
    <lineage>
        <taxon>Bacteria</taxon>
        <taxon>Bacillati</taxon>
        <taxon>Bacillota</taxon>
        <taxon>Clostridia</taxon>
        <taxon>Lachnospirales</taxon>
        <taxon>Lachnospiraceae</taxon>
        <taxon>Dorea</taxon>
    </lineage>
</organism>
<dbReference type="GO" id="GO:0004364">
    <property type="term" value="F:glutathione transferase activity"/>
    <property type="evidence" value="ECO:0007669"/>
    <property type="project" value="InterPro"/>
</dbReference>
<dbReference type="Proteomes" id="UP000095597">
    <property type="component" value="Unassembled WGS sequence"/>
</dbReference>
<dbReference type="AlphaFoldDB" id="A0A173WKP3"/>
<evidence type="ECO:0000313" key="1">
    <source>
        <dbReference type="EMBL" id="CUN26840.1"/>
    </source>
</evidence>
<dbReference type="EMBL" id="CYYM01000001">
    <property type="protein sequence ID" value="CUN39610.1"/>
    <property type="molecule type" value="Genomic_DNA"/>
</dbReference>
<dbReference type="Proteomes" id="UP000095380">
    <property type="component" value="Unassembled WGS sequence"/>
</dbReference>
<dbReference type="RefSeq" id="WP_006428359.1">
    <property type="nucleotide sequence ID" value="NZ_CP102280.1"/>
</dbReference>
<dbReference type="PANTHER" id="PTHR32419:SF6">
    <property type="entry name" value="GLUTATHIONE S-TRANSFERASE OMEGA-LIKE 1-RELATED"/>
    <property type="match status" value="1"/>
</dbReference>
<dbReference type="OrthoDB" id="9769158at2"/>
<dbReference type="GeneID" id="93137644"/>
<protein>
    <recommendedName>
        <fullName evidence="7">GST C-terminal domain-containing protein</fullName>
    </recommendedName>
</protein>
<dbReference type="InterPro" id="IPR036282">
    <property type="entry name" value="Glutathione-S-Trfase_C_sf"/>
</dbReference>
<evidence type="ECO:0008006" key="7">
    <source>
        <dbReference type="Google" id="ProtNLM"/>
    </source>
</evidence>
<evidence type="ECO:0000313" key="5">
    <source>
        <dbReference type="Proteomes" id="UP000095597"/>
    </source>
</evidence>
<dbReference type="SUPFAM" id="SSF47616">
    <property type="entry name" value="GST C-terminal domain-like"/>
    <property type="match status" value="1"/>
</dbReference>
<evidence type="ECO:0000313" key="3">
    <source>
        <dbReference type="EMBL" id="MZK17740.1"/>
    </source>
</evidence>
<dbReference type="Gene3D" id="1.20.1050.10">
    <property type="match status" value="1"/>
</dbReference>
<evidence type="ECO:0000313" key="6">
    <source>
        <dbReference type="Proteomes" id="UP000446719"/>
    </source>
</evidence>
<evidence type="ECO:0000313" key="2">
    <source>
        <dbReference type="EMBL" id="CUN39610.1"/>
    </source>
</evidence>
<dbReference type="EMBL" id="WWSB01000005">
    <property type="protein sequence ID" value="MZK17740.1"/>
    <property type="molecule type" value="Genomic_DNA"/>
</dbReference>
<dbReference type="Proteomes" id="UP000446719">
    <property type="component" value="Unassembled WGS sequence"/>
</dbReference>
<dbReference type="GO" id="GO:0005737">
    <property type="term" value="C:cytoplasm"/>
    <property type="evidence" value="ECO:0007669"/>
    <property type="project" value="TreeGrafter"/>
</dbReference>
<dbReference type="InterPro" id="IPR016639">
    <property type="entry name" value="GST_Omega/GSH"/>
</dbReference>
<proteinExistence type="predicted"/>
<reference evidence="4 5" key="1">
    <citation type="submission" date="2015-09" db="EMBL/GenBank/DDBJ databases">
        <authorList>
            <consortium name="Pathogen Informatics"/>
        </authorList>
    </citation>
    <scope>NUCLEOTIDE SEQUENCE [LARGE SCALE GENOMIC DNA]</scope>
    <source>
        <strain evidence="2 4">2789STDY5608851</strain>
        <strain evidence="1 5">2789STDY5834961</strain>
    </source>
</reference>
<reference evidence="3 6" key="2">
    <citation type="journal article" date="2019" name="Nat. Med.">
        <title>A library of human gut bacterial isolates paired with longitudinal multiomics data enables mechanistic microbiome research.</title>
        <authorList>
            <person name="Poyet M."/>
            <person name="Groussin M."/>
            <person name="Gibbons S.M."/>
            <person name="Avila-Pacheco J."/>
            <person name="Jiang X."/>
            <person name="Kearney S.M."/>
            <person name="Perrotta A.R."/>
            <person name="Berdy B."/>
            <person name="Zhao S."/>
            <person name="Lieberman T.D."/>
            <person name="Swanson P.K."/>
            <person name="Smith M."/>
            <person name="Roesemann S."/>
            <person name="Alexander J.E."/>
            <person name="Rich S.A."/>
            <person name="Livny J."/>
            <person name="Vlamakis H."/>
            <person name="Clish C."/>
            <person name="Bullock K."/>
            <person name="Deik A."/>
            <person name="Scott J."/>
            <person name="Pierce K.A."/>
            <person name="Xavier R.J."/>
            <person name="Alm E.J."/>
        </authorList>
    </citation>
    <scope>NUCLEOTIDE SEQUENCE [LARGE SCALE GENOMIC DNA]</scope>
    <source>
        <strain evidence="3 6">BIOML-A7</strain>
    </source>
</reference>
<gene>
    <name evidence="2" type="ORF">ERS852408_00199</name>
    <name evidence="1" type="ORF">ERS852573_03031</name>
    <name evidence="3" type="ORF">GT565_06360</name>
</gene>
<name>A0A173WKP3_9FIRM</name>
<dbReference type="Pfam" id="PF13410">
    <property type="entry name" value="GST_C_2"/>
    <property type="match status" value="1"/>
</dbReference>
<evidence type="ECO:0000313" key="4">
    <source>
        <dbReference type="Proteomes" id="UP000095380"/>
    </source>
</evidence>
<accession>A0A173WKP3</accession>